<dbReference type="AlphaFoldDB" id="A0AAE0K4Q1"/>
<accession>A0AAE0K4Q1</accession>
<gene>
    <name evidence="3" type="ORF">B0H63DRAFT_527797</name>
</gene>
<evidence type="ECO:0000256" key="1">
    <source>
        <dbReference type="SAM" id="MobiDB-lite"/>
    </source>
</evidence>
<name>A0AAE0K4Q1_9PEZI</name>
<evidence type="ECO:0000313" key="4">
    <source>
        <dbReference type="Proteomes" id="UP001285441"/>
    </source>
</evidence>
<reference evidence="3" key="1">
    <citation type="journal article" date="2023" name="Mol. Phylogenet. Evol.">
        <title>Genome-scale phylogeny and comparative genomics of the fungal order Sordariales.</title>
        <authorList>
            <person name="Hensen N."/>
            <person name="Bonometti L."/>
            <person name="Westerberg I."/>
            <person name="Brannstrom I.O."/>
            <person name="Guillou S."/>
            <person name="Cros-Aarteil S."/>
            <person name="Calhoun S."/>
            <person name="Haridas S."/>
            <person name="Kuo A."/>
            <person name="Mondo S."/>
            <person name="Pangilinan J."/>
            <person name="Riley R."/>
            <person name="LaButti K."/>
            <person name="Andreopoulos B."/>
            <person name="Lipzen A."/>
            <person name="Chen C."/>
            <person name="Yan M."/>
            <person name="Daum C."/>
            <person name="Ng V."/>
            <person name="Clum A."/>
            <person name="Steindorff A."/>
            <person name="Ohm R.A."/>
            <person name="Martin F."/>
            <person name="Silar P."/>
            <person name="Natvig D.O."/>
            <person name="Lalanne C."/>
            <person name="Gautier V."/>
            <person name="Ament-Velasquez S.L."/>
            <person name="Kruys A."/>
            <person name="Hutchinson M.I."/>
            <person name="Powell A.J."/>
            <person name="Barry K."/>
            <person name="Miller A.N."/>
            <person name="Grigoriev I.V."/>
            <person name="Debuchy R."/>
            <person name="Gladieux P."/>
            <person name="Hiltunen Thoren M."/>
            <person name="Johannesson H."/>
        </authorList>
    </citation>
    <scope>NUCLEOTIDE SEQUENCE</scope>
    <source>
        <strain evidence="3">CBS 232.78</strain>
    </source>
</reference>
<reference evidence="3" key="2">
    <citation type="submission" date="2023-06" db="EMBL/GenBank/DDBJ databases">
        <authorList>
            <consortium name="Lawrence Berkeley National Laboratory"/>
            <person name="Haridas S."/>
            <person name="Hensen N."/>
            <person name="Bonometti L."/>
            <person name="Westerberg I."/>
            <person name="Brannstrom I.O."/>
            <person name="Guillou S."/>
            <person name="Cros-Aarteil S."/>
            <person name="Calhoun S."/>
            <person name="Kuo A."/>
            <person name="Mondo S."/>
            <person name="Pangilinan J."/>
            <person name="Riley R."/>
            <person name="LaButti K."/>
            <person name="Andreopoulos B."/>
            <person name="Lipzen A."/>
            <person name="Chen C."/>
            <person name="Yanf M."/>
            <person name="Daum C."/>
            <person name="Ng V."/>
            <person name="Clum A."/>
            <person name="Steindorff A."/>
            <person name="Ohm R."/>
            <person name="Martin F."/>
            <person name="Silar P."/>
            <person name="Natvig D."/>
            <person name="Lalanne C."/>
            <person name="Gautier V."/>
            <person name="Ament-velasquez S.L."/>
            <person name="Kruys A."/>
            <person name="Hutchinson M.I."/>
            <person name="Powell A.J."/>
            <person name="Barry K."/>
            <person name="Miller A.N."/>
            <person name="Grigoriev I.V."/>
            <person name="Debuchy R."/>
            <person name="Gladieux P."/>
            <person name="Thoren M.H."/>
            <person name="Johannesson H."/>
        </authorList>
    </citation>
    <scope>NUCLEOTIDE SEQUENCE</scope>
    <source>
        <strain evidence="3">CBS 232.78</strain>
    </source>
</reference>
<feature type="compositionally biased region" description="Polar residues" evidence="1">
    <location>
        <begin position="100"/>
        <end position="114"/>
    </location>
</feature>
<keyword evidence="2" id="KW-0732">Signal</keyword>
<evidence type="ECO:0000256" key="2">
    <source>
        <dbReference type="SAM" id="SignalP"/>
    </source>
</evidence>
<dbReference type="EMBL" id="JAULSW010000009">
    <property type="protein sequence ID" value="KAK3370043.1"/>
    <property type="molecule type" value="Genomic_DNA"/>
</dbReference>
<proteinExistence type="predicted"/>
<evidence type="ECO:0000313" key="3">
    <source>
        <dbReference type="EMBL" id="KAK3370043.1"/>
    </source>
</evidence>
<feature type="region of interest" description="Disordered" evidence="1">
    <location>
        <begin position="92"/>
        <end position="114"/>
    </location>
</feature>
<feature type="chain" id="PRO_5042116099" evidence="2">
    <location>
        <begin position="39"/>
        <end position="114"/>
    </location>
</feature>
<dbReference type="Proteomes" id="UP001285441">
    <property type="component" value="Unassembled WGS sequence"/>
</dbReference>
<sequence length="114" mass="12253">MGLAIEDEYPGSKGPPPLWLGAAVLLLVSAARLNGATTETITAWFEYLALPAISLIKPENRWNKDETGILEGQSSNGLVLGSSEYNAMIKSSLDHATGPPSWNVSQPQASPYRR</sequence>
<organism evidence="3 4">
    <name type="scientific">Podospora didyma</name>
    <dbReference type="NCBI Taxonomy" id="330526"/>
    <lineage>
        <taxon>Eukaryota</taxon>
        <taxon>Fungi</taxon>
        <taxon>Dikarya</taxon>
        <taxon>Ascomycota</taxon>
        <taxon>Pezizomycotina</taxon>
        <taxon>Sordariomycetes</taxon>
        <taxon>Sordariomycetidae</taxon>
        <taxon>Sordariales</taxon>
        <taxon>Podosporaceae</taxon>
        <taxon>Podospora</taxon>
    </lineage>
</organism>
<comment type="caution">
    <text evidence="3">The sequence shown here is derived from an EMBL/GenBank/DDBJ whole genome shotgun (WGS) entry which is preliminary data.</text>
</comment>
<keyword evidence="4" id="KW-1185">Reference proteome</keyword>
<protein>
    <submittedName>
        <fullName evidence="3">Uncharacterized protein</fullName>
    </submittedName>
</protein>
<feature type="signal peptide" evidence="2">
    <location>
        <begin position="1"/>
        <end position="38"/>
    </location>
</feature>